<protein>
    <recommendedName>
        <fullName evidence="2">UPF0102 protein Dester_0694</fullName>
    </recommendedName>
</protein>
<dbReference type="Proteomes" id="UP000007102">
    <property type="component" value="Chromosome"/>
</dbReference>
<dbReference type="Pfam" id="PF02021">
    <property type="entry name" value="UPF0102"/>
    <property type="match status" value="1"/>
</dbReference>
<organism evidence="3 4">
    <name type="scientific">Desulfurobacterium thermolithotrophum (strain DSM 11699 / BSA)</name>
    <dbReference type="NCBI Taxonomy" id="868864"/>
    <lineage>
        <taxon>Bacteria</taxon>
        <taxon>Pseudomonadati</taxon>
        <taxon>Aquificota</taxon>
        <taxon>Aquificia</taxon>
        <taxon>Desulfurobacteriales</taxon>
        <taxon>Desulfurobacteriaceae</taxon>
        <taxon>Desulfurobacterium</taxon>
    </lineage>
</organism>
<dbReference type="InterPro" id="IPR011335">
    <property type="entry name" value="Restrct_endonuc-II-like"/>
</dbReference>
<dbReference type="Gene3D" id="3.40.1350.10">
    <property type="match status" value="1"/>
</dbReference>
<dbReference type="HOGENOM" id="CLU_115353_3_1_0"/>
<dbReference type="HAMAP" id="MF_00048">
    <property type="entry name" value="UPF0102"/>
    <property type="match status" value="1"/>
</dbReference>
<dbReference type="KEGG" id="dte:Dester_0694"/>
<gene>
    <name evidence="3" type="ordered locus">Dester_0694</name>
</gene>
<evidence type="ECO:0000313" key="3">
    <source>
        <dbReference type="EMBL" id="ADY73341.1"/>
    </source>
</evidence>
<keyword evidence="4" id="KW-1185">Reference proteome</keyword>
<dbReference type="eggNOG" id="COG0792">
    <property type="taxonomic scope" value="Bacteria"/>
</dbReference>
<dbReference type="PANTHER" id="PTHR34039">
    <property type="entry name" value="UPF0102 PROTEIN YRAN"/>
    <property type="match status" value="1"/>
</dbReference>
<dbReference type="STRING" id="868864.Dester_0694"/>
<dbReference type="EMBL" id="CP002543">
    <property type="protein sequence ID" value="ADY73341.1"/>
    <property type="molecule type" value="Genomic_DNA"/>
</dbReference>
<dbReference type="CDD" id="cd20736">
    <property type="entry name" value="PoNe_Nuclease"/>
    <property type="match status" value="1"/>
</dbReference>
<accession>F0S3B9</accession>
<sequence>MEESERKKKGELGEKIASRYLLKKGYFIIKKNYKSSFGEIDIIAFDETTKTLLFVEVRLRSENFQVNPLETVDYKKQERIRKTALKFLSKIKFPYESIRFDVIGIIDQKGKLKIDHVEDAF</sequence>
<comment type="similarity">
    <text evidence="1 2">Belongs to the UPF0102 family.</text>
</comment>
<name>F0S3B9_DESTD</name>
<evidence type="ECO:0000313" key="4">
    <source>
        <dbReference type="Proteomes" id="UP000007102"/>
    </source>
</evidence>
<dbReference type="SUPFAM" id="SSF52980">
    <property type="entry name" value="Restriction endonuclease-like"/>
    <property type="match status" value="1"/>
</dbReference>
<dbReference type="GO" id="GO:0003676">
    <property type="term" value="F:nucleic acid binding"/>
    <property type="evidence" value="ECO:0007669"/>
    <property type="project" value="InterPro"/>
</dbReference>
<evidence type="ECO:0000256" key="2">
    <source>
        <dbReference type="HAMAP-Rule" id="MF_00048"/>
    </source>
</evidence>
<reference evidence="4" key="2">
    <citation type="submission" date="2011-02" db="EMBL/GenBank/DDBJ databases">
        <title>The complete genome of Desulfurobacterium thermolithotrophum DSM 11699.</title>
        <authorList>
            <consortium name="US DOE Joint Genome Institute (JGI-PGF)"/>
            <person name="Lucas S."/>
            <person name="Copeland A."/>
            <person name="Lapidus A."/>
            <person name="Bruce D."/>
            <person name="Goodwin L."/>
            <person name="Pitluck S."/>
            <person name="Kyrpides N."/>
            <person name="Mavromatis K."/>
            <person name="Pagani I."/>
            <person name="Ivanova N."/>
            <person name="Mikhailova N."/>
            <person name="Daligault H."/>
            <person name="Detter J.C."/>
            <person name="Tapia R."/>
            <person name="Han C."/>
            <person name="Land M."/>
            <person name="Hauser L."/>
            <person name="Markowitz V."/>
            <person name="Cheng J.-F."/>
            <person name="Hugenholtz P."/>
            <person name="Woyke T."/>
            <person name="Wu D."/>
            <person name="Spring S."/>
            <person name="Brambilla E."/>
            <person name="Klenk H.-P."/>
            <person name="Eisen J.A."/>
        </authorList>
    </citation>
    <scope>NUCLEOTIDE SEQUENCE [LARGE SCALE GENOMIC DNA]</scope>
    <source>
        <strain evidence="4">DSM 11699 / BSA</strain>
    </source>
</reference>
<dbReference type="InterPro" id="IPR003509">
    <property type="entry name" value="UPF0102_YraN-like"/>
</dbReference>
<reference evidence="3 4" key="1">
    <citation type="journal article" date="2011" name="Stand. Genomic Sci.">
        <title>Complete genome sequence of the thermophilic sulfur-reducer Desulfurobacterium thermolithotrophum type strain (BSA(T)) from a deep-sea hydrothermal vent.</title>
        <authorList>
            <person name="Goker M."/>
            <person name="Daligault H."/>
            <person name="Mwirichia R."/>
            <person name="Lapidus A."/>
            <person name="Lucas S."/>
            <person name="Deshpande S."/>
            <person name="Pagani I."/>
            <person name="Tapia R."/>
            <person name="Cheng J.F."/>
            <person name="Goodwin L."/>
            <person name="Pitluck S."/>
            <person name="Liolios K."/>
            <person name="Ivanova N."/>
            <person name="Mavromatis K."/>
            <person name="Mikhailova N."/>
            <person name="Pati A."/>
            <person name="Chen A."/>
            <person name="Palaniappan K."/>
            <person name="Han C."/>
            <person name="Land M."/>
            <person name="Hauser L."/>
            <person name="Pan C."/>
            <person name="Brambilla E.M."/>
            <person name="Rohde M."/>
            <person name="Spring S."/>
            <person name="Sikorski J."/>
            <person name="Wirth R."/>
            <person name="Detter J.C."/>
            <person name="Woyke T."/>
            <person name="Bristow J."/>
            <person name="Eisen J.A."/>
            <person name="Markowitz V."/>
            <person name="Hugenholtz P."/>
            <person name="Kyrpides N.C."/>
            <person name="Klenk H.P."/>
        </authorList>
    </citation>
    <scope>NUCLEOTIDE SEQUENCE [LARGE SCALE GENOMIC DNA]</scope>
    <source>
        <strain evidence="4">DSM 11699 / BSA</strain>
    </source>
</reference>
<dbReference type="InParanoid" id="F0S3B9"/>
<evidence type="ECO:0000256" key="1">
    <source>
        <dbReference type="ARBA" id="ARBA00006738"/>
    </source>
</evidence>
<dbReference type="PANTHER" id="PTHR34039:SF1">
    <property type="entry name" value="UPF0102 PROTEIN YRAN"/>
    <property type="match status" value="1"/>
</dbReference>
<dbReference type="AlphaFoldDB" id="F0S3B9"/>
<dbReference type="InterPro" id="IPR011856">
    <property type="entry name" value="tRNA_endonuc-like_dom_sf"/>
</dbReference>
<dbReference type="FunCoup" id="F0S3B9">
    <property type="interactions" value="209"/>
</dbReference>
<dbReference type="NCBIfam" id="NF009150">
    <property type="entry name" value="PRK12497.1-3"/>
    <property type="match status" value="1"/>
</dbReference>
<proteinExistence type="inferred from homology"/>
<dbReference type="NCBIfam" id="TIGR00252">
    <property type="entry name" value="YraN family protein"/>
    <property type="match status" value="1"/>
</dbReference>